<evidence type="ECO:0000313" key="2">
    <source>
        <dbReference type="EMBL" id="MFC7143147.1"/>
    </source>
</evidence>
<feature type="compositionally biased region" description="Basic and acidic residues" evidence="1">
    <location>
        <begin position="33"/>
        <end position="44"/>
    </location>
</feature>
<dbReference type="AlphaFoldDB" id="A0ABD5YC77"/>
<feature type="region of interest" description="Disordered" evidence="1">
    <location>
        <begin position="28"/>
        <end position="61"/>
    </location>
</feature>
<evidence type="ECO:0000256" key="1">
    <source>
        <dbReference type="SAM" id="MobiDB-lite"/>
    </source>
</evidence>
<sequence>TGSEDPADWFPGAGFRIPPEEGWTFEYQGDSPSEMRQEWDESHESGSVSYGSLSFNTNGEDAAPGALQGVATFQQAHTDLQLGLGQSHEVVADILENIPESATGIDITIQFE</sequence>
<feature type="non-terminal residue" evidence="2">
    <location>
        <position position="1"/>
    </location>
</feature>
<protein>
    <submittedName>
        <fullName evidence="2">DUF499 domain-containing protein</fullName>
    </submittedName>
</protein>
<comment type="caution">
    <text evidence="2">The sequence shown here is derived from an EMBL/GenBank/DDBJ whole genome shotgun (WGS) entry which is preliminary data.</text>
</comment>
<gene>
    <name evidence="2" type="ORF">ACFQMA_25480</name>
</gene>
<evidence type="ECO:0000313" key="3">
    <source>
        <dbReference type="Proteomes" id="UP001596432"/>
    </source>
</evidence>
<organism evidence="2 3">
    <name type="scientific">Halosimplex aquaticum</name>
    <dbReference type="NCBI Taxonomy" id="3026162"/>
    <lineage>
        <taxon>Archaea</taxon>
        <taxon>Methanobacteriati</taxon>
        <taxon>Methanobacteriota</taxon>
        <taxon>Stenosarchaea group</taxon>
        <taxon>Halobacteria</taxon>
        <taxon>Halobacteriales</taxon>
        <taxon>Haloarculaceae</taxon>
        <taxon>Halosimplex</taxon>
    </lineage>
</organism>
<reference evidence="2 3" key="1">
    <citation type="journal article" date="2019" name="Int. J. Syst. Evol. Microbiol.">
        <title>The Global Catalogue of Microorganisms (GCM) 10K type strain sequencing project: providing services to taxonomists for standard genome sequencing and annotation.</title>
        <authorList>
            <consortium name="The Broad Institute Genomics Platform"/>
            <consortium name="The Broad Institute Genome Sequencing Center for Infectious Disease"/>
            <person name="Wu L."/>
            <person name="Ma J."/>
        </authorList>
    </citation>
    <scope>NUCLEOTIDE SEQUENCE [LARGE SCALE GENOMIC DNA]</scope>
    <source>
        <strain evidence="2 3">XZYJT29</strain>
    </source>
</reference>
<accession>A0ABD5YC77</accession>
<dbReference type="Proteomes" id="UP001596432">
    <property type="component" value="Unassembled WGS sequence"/>
</dbReference>
<keyword evidence="3" id="KW-1185">Reference proteome</keyword>
<name>A0ABD5YC77_9EURY</name>
<proteinExistence type="predicted"/>
<feature type="compositionally biased region" description="Polar residues" evidence="1">
    <location>
        <begin position="45"/>
        <end position="59"/>
    </location>
</feature>
<dbReference type="EMBL" id="JBHTAS010000003">
    <property type="protein sequence ID" value="MFC7143147.1"/>
    <property type="molecule type" value="Genomic_DNA"/>
</dbReference>